<sequence length="265" mass="28441">MRIRAIVAAVSGALALSALAVPVSQASSPSFALTRADTVPVISKVVVNSGKPIVLGTTATKKVTVSVTASHSSGIEDALSYIWRGRDSNPNLYGFGFHPDGERAKCKAANATTSTCTLTITVDPGYLWNTNATTWRVYAGAWNKDGNFTEKDTFSSVRFQRLSRLTANASPEPVKKSSTITVTGKLDRANWDTRKYAGYASQSVKLQFRKKNSSTYTTVKTVKSSNTGTLKTTVKAVEDGYWRWSFAGTTSTPAANATGDFVDVK</sequence>
<protein>
    <submittedName>
        <fullName evidence="2">Calcium-binding protein</fullName>
    </submittedName>
</protein>
<dbReference type="EMBL" id="CP027306">
    <property type="protein sequence ID" value="AXE76629.1"/>
    <property type="molecule type" value="Genomic_DNA"/>
</dbReference>
<dbReference type="AlphaFoldDB" id="A0A2Z5J8L1"/>
<dbReference type="GeneID" id="95518170"/>
<dbReference type="InterPro" id="IPR043761">
    <property type="entry name" value="DUF5707"/>
</dbReference>
<dbReference type="KEGG" id="sata:C5746_06605"/>
<keyword evidence="1" id="KW-0732">Signal</keyword>
<dbReference type="RefSeq" id="WP_114243291.1">
    <property type="nucleotide sequence ID" value="NZ_CP027306.1"/>
</dbReference>
<gene>
    <name evidence="2" type="ORF">C5746_06605</name>
</gene>
<reference evidence="2 3" key="1">
    <citation type="journal article" date="2018" name="Front. Microbiol.">
        <title>Genome Sequencing of Streptomyces atratus SCSIOZH16 and Activation Production of Nocardamine via Metabolic Engineering.</title>
        <authorList>
            <person name="Li Y."/>
            <person name="Zhang C."/>
            <person name="Liu C."/>
            <person name="Ju J."/>
            <person name="Ma J."/>
        </authorList>
    </citation>
    <scope>NUCLEOTIDE SEQUENCE [LARGE SCALE GENOMIC DNA]</scope>
    <source>
        <strain evidence="2 3">SCSIO_ZH16</strain>
    </source>
</reference>
<accession>A0A2Z5J8L1</accession>
<organism evidence="2 3">
    <name type="scientific">Streptomyces atratus</name>
    <dbReference type="NCBI Taxonomy" id="1893"/>
    <lineage>
        <taxon>Bacteria</taxon>
        <taxon>Bacillati</taxon>
        <taxon>Actinomycetota</taxon>
        <taxon>Actinomycetes</taxon>
        <taxon>Kitasatosporales</taxon>
        <taxon>Streptomycetaceae</taxon>
        <taxon>Streptomyces</taxon>
    </lineage>
</organism>
<evidence type="ECO:0000313" key="2">
    <source>
        <dbReference type="EMBL" id="AXE76629.1"/>
    </source>
</evidence>
<evidence type="ECO:0000256" key="1">
    <source>
        <dbReference type="SAM" id="SignalP"/>
    </source>
</evidence>
<feature type="signal peptide" evidence="1">
    <location>
        <begin position="1"/>
        <end position="20"/>
    </location>
</feature>
<feature type="chain" id="PRO_5039364812" evidence="1">
    <location>
        <begin position="21"/>
        <end position="265"/>
    </location>
</feature>
<proteinExistence type="predicted"/>
<evidence type="ECO:0000313" key="3">
    <source>
        <dbReference type="Proteomes" id="UP000252698"/>
    </source>
</evidence>
<name>A0A2Z5J8L1_STRAR</name>
<dbReference type="Proteomes" id="UP000252698">
    <property type="component" value="Chromosome"/>
</dbReference>
<dbReference type="Pfam" id="PF18968">
    <property type="entry name" value="DUF5707"/>
    <property type="match status" value="1"/>
</dbReference>